<gene>
    <name evidence="8" type="ORF">FC32_GL001154</name>
</gene>
<sequence length="386" mass="42784">MKDRFNKKVQVIAVSDIRQFDSEVSQIDGIIKLTLGEPDFNTPEHVKEAAIEAIKADQSHYTPNSGIMELRQAAADYYNEKYGLSYKPQQVITTVGATEAIAASLQTILNPGDTVLMPTPVFPIYAPISELNGANVMQIDTSADGFVLTPEKLAQVLRENSAKNIKALVLVYPSNPTGNTYSKEQLEALAKVIKEYDIWVLCDEIYAELTYENDHTSMAKFIPENVIVISGLSKSHAMTGWRLGFILAPDDFSEQVVKSHQYMVTAPTTNVQYAALEALTNGKDDAAKMRVEYKKRRDYMKDVLQEAGFEVVDPAGAFYLFAKIPEKFGTDSWKFVRTLAKEAKVALIPGVSFGAGGEGYVRLSYAASLDELKTAGERIKEFVKNY</sequence>
<dbReference type="FunFam" id="3.40.640.10:FF:000033">
    <property type="entry name" value="Aspartate aminotransferase"/>
    <property type="match status" value="1"/>
</dbReference>
<dbReference type="Pfam" id="PF00155">
    <property type="entry name" value="Aminotran_1_2"/>
    <property type="match status" value="1"/>
</dbReference>
<dbReference type="PANTHER" id="PTHR46383:SF4">
    <property type="entry name" value="AMINOTRANSFERASE"/>
    <property type="match status" value="1"/>
</dbReference>
<feature type="domain" description="Aminotransferase class I/classII large" evidence="7">
    <location>
        <begin position="30"/>
        <end position="375"/>
    </location>
</feature>
<accession>A0A0R1TSN3</accession>
<dbReference type="InterPro" id="IPR004839">
    <property type="entry name" value="Aminotransferase_I/II_large"/>
</dbReference>
<dbReference type="AlphaFoldDB" id="A0A0R1TSN3"/>
<evidence type="ECO:0000259" key="7">
    <source>
        <dbReference type="Pfam" id="PF00155"/>
    </source>
</evidence>
<dbReference type="Gene3D" id="3.90.1150.10">
    <property type="entry name" value="Aspartate Aminotransferase, domain 1"/>
    <property type="match status" value="1"/>
</dbReference>
<dbReference type="STRING" id="1423724.FC32_GL001154"/>
<comment type="caution">
    <text evidence="8">The sequence shown here is derived from an EMBL/GenBank/DDBJ whole genome shotgun (WGS) entry which is preliminary data.</text>
</comment>
<dbReference type="Gene3D" id="3.40.640.10">
    <property type="entry name" value="Type I PLP-dependent aspartate aminotransferase-like (Major domain)"/>
    <property type="match status" value="1"/>
</dbReference>
<dbReference type="RefSeq" id="WP_025087405.1">
    <property type="nucleotide sequence ID" value="NZ_AZFT01000053.1"/>
</dbReference>
<dbReference type="InterPro" id="IPR015422">
    <property type="entry name" value="PyrdxlP-dep_Trfase_small"/>
</dbReference>
<dbReference type="InterPro" id="IPR015421">
    <property type="entry name" value="PyrdxlP-dep_Trfase_major"/>
</dbReference>
<name>A0A0R1TSN3_9LACO</name>
<dbReference type="InterPro" id="IPR050596">
    <property type="entry name" value="AspAT/PAT-like"/>
</dbReference>
<dbReference type="CDD" id="cd00609">
    <property type="entry name" value="AAT_like"/>
    <property type="match status" value="1"/>
</dbReference>
<dbReference type="EMBL" id="AZFT01000053">
    <property type="protein sequence ID" value="KRL83886.1"/>
    <property type="molecule type" value="Genomic_DNA"/>
</dbReference>
<comment type="cofactor">
    <cofactor evidence="1 6">
        <name>pyridoxal 5'-phosphate</name>
        <dbReference type="ChEBI" id="CHEBI:597326"/>
    </cofactor>
</comment>
<keyword evidence="5" id="KW-0663">Pyridoxal phosphate</keyword>
<dbReference type="OrthoDB" id="9802328at2"/>
<evidence type="ECO:0000256" key="4">
    <source>
        <dbReference type="ARBA" id="ARBA00022679"/>
    </source>
</evidence>
<dbReference type="GO" id="GO:0030170">
    <property type="term" value="F:pyridoxal phosphate binding"/>
    <property type="evidence" value="ECO:0007669"/>
    <property type="project" value="InterPro"/>
</dbReference>
<evidence type="ECO:0000313" key="8">
    <source>
        <dbReference type="EMBL" id="KRL83886.1"/>
    </source>
</evidence>
<organism evidence="8 9">
    <name type="scientific">Ligilactobacillus apodemi DSM 16634 = JCM 16172</name>
    <dbReference type="NCBI Taxonomy" id="1423724"/>
    <lineage>
        <taxon>Bacteria</taxon>
        <taxon>Bacillati</taxon>
        <taxon>Bacillota</taxon>
        <taxon>Bacilli</taxon>
        <taxon>Lactobacillales</taxon>
        <taxon>Lactobacillaceae</taxon>
        <taxon>Ligilactobacillus</taxon>
    </lineage>
</organism>
<dbReference type="PROSITE" id="PS00105">
    <property type="entry name" value="AA_TRANSFER_CLASS_1"/>
    <property type="match status" value="1"/>
</dbReference>
<dbReference type="PANTHER" id="PTHR46383">
    <property type="entry name" value="ASPARTATE AMINOTRANSFERASE"/>
    <property type="match status" value="1"/>
</dbReference>
<proteinExistence type="inferred from homology"/>
<keyword evidence="4 6" id="KW-0808">Transferase</keyword>
<evidence type="ECO:0000256" key="5">
    <source>
        <dbReference type="ARBA" id="ARBA00022898"/>
    </source>
</evidence>
<evidence type="ECO:0000256" key="6">
    <source>
        <dbReference type="RuleBase" id="RU000481"/>
    </source>
</evidence>
<evidence type="ECO:0000256" key="2">
    <source>
        <dbReference type="ARBA" id="ARBA00007441"/>
    </source>
</evidence>
<dbReference type="EC" id="2.6.1.-" evidence="6"/>
<dbReference type="eggNOG" id="COG0436">
    <property type="taxonomic scope" value="Bacteria"/>
</dbReference>
<keyword evidence="9" id="KW-1185">Reference proteome</keyword>
<keyword evidence="3 6" id="KW-0032">Aminotransferase</keyword>
<dbReference type="InterPro" id="IPR015424">
    <property type="entry name" value="PyrdxlP-dep_Trfase"/>
</dbReference>
<dbReference type="Proteomes" id="UP000051324">
    <property type="component" value="Unassembled WGS sequence"/>
</dbReference>
<reference evidence="8 9" key="1">
    <citation type="journal article" date="2015" name="Genome Announc.">
        <title>Expanding the biotechnology potential of lactobacilli through comparative genomics of 213 strains and associated genera.</title>
        <authorList>
            <person name="Sun Z."/>
            <person name="Harris H.M."/>
            <person name="McCann A."/>
            <person name="Guo C."/>
            <person name="Argimon S."/>
            <person name="Zhang W."/>
            <person name="Yang X."/>
            <person name="Jeffery I.B."/>
            <person name="Cooney J.C."/>
            <person name="Kagawa T.F."/>
            <person name="Liu W."/>
            <person name="Song Y."/>
            <person name="Salvetti E."/>
            <person name="Wrobel A."/>
            <person name="Rasinkangas P."/>
            <person name="Parkhill J."/>
            <person name="Rea M.C."/>
            <person name="O'Sullivan O."/>
            <person name="Ritari J."/>
            <person name="Douillard F.P."/>
            <person name="Paul Ross R."/>
            <person name="Yang R."/>
            <person name="Briner A.E."/>
            <person name="Felis G.E."/>
            <person name="de Vos W.M."/>
            <person name="Barrangou R."/>
            <person name="Klaenhammer T.R."/>
            <person name="Caufield P.W."/>
            <person name="Cui Y."/>
            <person name="Zhang H."/>
            <person name="O'Toole P.W."/>
        </authorList>
    </citation>
    <scope>NUCLEOTIDE SEQUENCE [LARGE SCALE GENOMIC DNA]</scope>
    <source>
        <strain evidence="8 9">DSM 16634</strain>
    </source>
</reference>
<dbReference type="InterPro" id="IPR004838">
    <property type="entry name" value="NHTrfase_class1_PyrdxlP-BS"/>
</dbReference>
<dbReference type="GO" id="GO:0008483">
    <property type="term" value="F:transaminase activity"/>
    <property type="evidence" value="ECO:0007669"/>
    <property type="project" value="UniProtKB-KW"/>
</dbReference>
<dbReference type="GO" id="GO:0006520">
    <property type="term" value="P:amino acid metabolic process"/>
    <property type="evidence" value="ECO:0007669"/>
    <property type="project" value="InterPro"/>
</dbReference>
<evidence type="ECO:0000256" key="1">
    <source>
        <dbReference type="ARBA" id="ARBA00001933"/>
    </source>
</evidence>
<protein>
    <recommendedName>
        <fullName evidence="6">Aminotransferase</fullName>
        <ecNumber evidence="6">2.6.1.-</ecNumber>
    </recommendedName>
</protein>
<evidence type="ECO:0000256" key="3">
    <source>
        <dbReference type="ARBA" id="ARBA00022576"/>
    </source>
</evidence>
<dbReference type="PATRIC" id="fig|1423724.4.peg.1203"/>
<comment type="similarity">
    <text evidence="2 6">Belongs to the class-I pyridoxal-phosphate-dependent aminotransferase family.</text>
</comment>
<dbReference type="NCBIfam" id="NF005588">
    <property type="entry name" value="PRK07309.1"/>
    <property type="match status" value="1"/>
</dbReference>
<dbReference type="SUPFAM" id="SSF53383">
    <property type="entry name" value="PLP-dependent transferases"/>
    <property type="match status" value="1"/>
</dbReference>
<evidence type="ECO:0000313" key="9">
    <source>
        <dbReference type="Proteomes" id="UP000051324"/>
    </source>
</evidence>